<comment type="caution">
    <text evidence="2">The sequence shown here is derived from an EMBL/GenBank/DDBJ whole genome shotgun (WGS) entry which is preliminary data.</text>
</comment>
<dbReference type="Proteomes" id="UP001183222">
    <property type="component" value="Unassembled WGS sequence"/>
</dbReference>
<keyword evidence="1" id="KW-1133">Transmembrane helix</keyword>
<keyword evidence="1" id="KW-0472">Membrane</keyword>
<name>A0ABU2K956_9ACTN</name>
<keyword evidence="3" id="KW-1185">Reference proteome</keyword>
<feature type="transmembrane region" description="Helical" evidence="1">
    <location>
        <begin position="58"/>
        <end position="80"/>
    </location>
</feature>
<proteinExistence type="predicted"/>
<gene>
    <name evidence="2" type="ORF">RM425_12450</name>
</gene>
<evidence type="ECO:0000313" key="2">
    <source>
        <dbReference type="EMBL" id="MDT0276713.1"/>
    </source>
</evidence>
<evidence type="ECO:0000313" key="3">
    <source>
        <dbReference type="Proteomes" id="UP001183222"/>
    </source>
</evidence>
<organism evidence="2 3">
    <name type="scientific">Blastococcus goldschmidtiae</name>
    <dbReference type="NCBI Taxonomy" id="3075546"/>
    <lineage>
        <taxon>Bacteria</taxon>
        <taxon>Bacillati</taxon>
        <taxon>Actinomycetota</taxon>
        <taxon>Actinomycetes</taxon>
        <taxon>Geodermatophilales</taxon>
        <taxon>Geodermatophilaceae</taxon>
        <taxon>Blastococcus</taxon>
    </lineage>
</organism>
<evidence type="ECO:0000256" key="1">
    <source>
        <dbReference type="SAM" id="Phobius"/>
    </source>
</evidence>
<feature type="transmembrane region" description="Helical" evidence="1">
    <location>
        <begin position="163"/>
        <end position="182"/>
    </location>
</feature>
<sequence>MLAVISTVATSFLAALTGLAGFLAGRLTDRAESAADQGYRESALVLVGLSDIFVQLTYAFYALGLAAIVVTAASVIWVRLRYRRWRESQRIDTDGSIRILEDVSHHLAGLKAALHDTTSSLEDKTAQLARVDSLISLNKDQLDAVTNTVKNVADGAARLSNKLAIALCAVSIVGGAVLSYLLTVLV</sequence>
<dbReference type="EMBL" id="JAVREI010000008">
    <property type="protein sequence ID" value="MDT0276713.1"/>
    <property type="molecule type" value="Genomic_DNA"/>
</dbReference>
<keyword evidence="1" id="KW-0812">Transmembrane</keyword>
<protein>
    <submittedName>
        <fullName evidence="2">Uncharacterized protein</fullName>
    </submittedName>
</protein>
<reference evidence="3" key="1">
    <citation type="submission" date="2023-07" db="EMBL/GenBank/DDBJ databases">
        <title>30 novel species of actinomycetes from the DSMZ collection.</title>
        <authorList>
            <person name="Nouioui I."/>
        </authorList>
    </citation>
    <scope>NUCLEOTIDE SEQUENCE [LARGE SCALE GENOMIC DNA]</scope>
    <source>
        <strain evidence="3">DSM 46792</strain>
    </source>
</reference>
<dbReference type="RefSeq" id="WP_311345531.1">
    <property type="nucleotide sequence ID" value="NZ_JAVREI010000008.1"/>
</dbReference>
<accession>A0ABU2K956</accession>